<name>A0ABW6PVG9_9NOCA</name>
<dbReference type="Proteomes" id="UP001601444">
    <property type="component" value="Unassembled WGS sequence"/>
</dbReference>
<evidence type="ECO:0000256" key="1">
    <source>
        <dbReference type="SAM" id="SignalP"/>
    </source>
</evidence>
<feature type="chain" id="PRO_5046362632" evidence="1">
    <location>
        <begin position="28"/>
        <end position="300"/>
    </location>
</feature>
<protein>
    <submittedName>
        <fullName evidence="2">Tyrosine-protein phosphatase</fullName>
    </submittedName>
</protein>
<dbReference type="Gene3D" id="3.90.190.10">
    <property type="entry name" value="Protein tyrosine phosphatase superfamily"/>
    <property type="match status" value="1"/>
</dbReference>
<dbReference type="SUPFAM" id="SSF52799">
    <property type="entry name" value="(Phosphotyrosine protein) phosphatases II"/>
    <property type="match status" value="1"/>
</dbReference>
<keyword evidence="1" id="KW-0732">Signal</keyword>
<evidence type="ECO:0000313" key="3">
    <source>
        <dbReference type="Proteomes" id="UP001601444"/>
    </source>
</evidence>
<dbReference type="RefSeq" id="WP_387702785.1">
    <property type="nucleotide sequence ID" value="NZ_JBIAMX010000021.1"/>
</dbReference>
<proteinExistence type="predicted"/>
<evidence type="ECO:0000313" key="2">
    <source>
        <dbReference type="EMBL" id="MFF0546431.1"/>
    </source>
</evidence>
<organism evidence="2 3">
    <name type="scientific">Nocardia thailandica</name>
    <dbReference type="NCBI Taxonomy" id="257275"/>
    <lineage>
        <taxon>Bacteria</taxon>
        <taxon>Bacillati</taxon>
        <taxon>Actinomycetota</taxon>
        <taxon>Actinomycetes</taxon>
        <taxon>Mycobacteriales</taxon>
        <taxon>Nocardiaceae</taxon>
        <taxon>Nocardia</taxon>
    </lineage>
</organism>
<dbReference type="EMBL" id="JBIAMX010000021">
    <property type="protein sequence ID" value="MFF0546431.1"/>
    <property type="molecule type" value="Genomic_DNA"/>
</dbReference>
<dbReference type="InterPro" id="IPR026893">
    <property type="entry name" value="Tyr/Ser_Pase_IphP-type"/>
</dbReference>
<reference evidence="2 3" key="1">
    <citation type="submission" date="2024-10" db="EMBL/GenBank/DDBJ databases">
        <title>The Natural Products Discovery Center: Release of the First 8490 Sequenced Strains for Exploring Actinobacteria Biosynthetic Diversity.</title>
        <authorList>
            <person name="Kalkreuter E."/>
            <person name="Kautsar S.A."/>
            <person name="Yang D."/>
            <person name="Bader C.D."/>
            <person name="Teijaro C.N."/>
            <person name="Fluegel L."/>
            <person name="Davis C.M."/>
            <person name="Simpson J.R."/>
            <person name="Lauterbach L."/>
            <person name="Steele A.D."/>
            <person name="Gui C."/>
            <person name="Meng S."/>
            <person name="Li G."/>
            <person name="Viehrig K."/>
            <person name="Ye F."/>
            <person name="Su P."/>
            <person name="Kiefer A.F."/>
            <person name="Nichols A."/>
            <person name="Cepeda A.J."/>
            <person name="Yan W."/>
            <person name="Fan B."/>
            <person name="Jiang Y."/>
            <person name="Adhikari A."/>
            <person name="Zheng C.-J."/>
            <person name="Schuster L."/>
            <person name="Cowan T.M."/>
            <person name="Smanski M.J."/>
            <person name="Chevrette M.G."/>
            <person name="De Carvalho L.P.S."/>
            <person name="Shen B."/>
        </authorList>
    </citation>
    <scope>NUCLEOTIDE SEQUENCE [LARGE SCALE GENOMIC DNA]</scope>
    <source>
        <strain evidence="2 3">NPDC004045</strain>
    </source>
</reference>
<dbReference type="Pfam" id="PF13350">
    <property type="entry name" value="Y_phosphatase3"/>
    <property type="match status" value="1"/>
</dbReference>
<keyword evidence="3" id="KW-1185">Reference proteome</keyword>
<gene>
    <name evidence="2" type="ORF">ACFYTF_26710</name>
</gene>
<sequence length="300" mass="31728">MKAFRTTRTVASLLTTALAALAFGATAALPAAPASAAPAAGGRIVLEGAVNVRDLGGFRTYDGATVKPGKVIRADALATLTDADVAVLAARKPKSVVDLRTPAEVQFSGADRLPAGVPLVARPVDDTGLFVQMMQIIQSKDPARQQEVLGNGGAERIMAAVYTSFLTAESRAAFGATVRELAATDGPVLYHCTSGKDRTGFLTYVVLRAVGVPEQTARQDYLRSNEFRAAADAALRRQVQQAGYMANPDLLIPLQEVRDDYLDTAVDQIDQRYGGFGHFLTEGLGIDGPTLVKLRKNLVG</sequence>
<accession>A0ABW6PVG9</accession>
<comment type="caution">
    <text evidence="2">The sequence shown here is derived from an EMBL/GenBank/DDBJ whole genome shotgun (WGS) entry which is preliminary data.</text>
</comment>
<feature type="signal peptide" evidence="1">
    <location>
        <begin position="1"/>
        <end position="27"/>
    </location>
</feature>
<dbReference type="InterPro" id="IPR029021">
    <property type="entry name" value="Prot-tyrosine_phosphatase-like"/>
</dbReference>